<gene>
    <name evidence="2" type="ORF">B0T23DRAFT_314559</name>
</gene>
<evidence type="ECO:0000313" key="3">
    <source>
        <dbReference type="Proteomes" id="UP001285908"/>
    </source>
</evidence>
<dbReference type="GeneID" id="87872428"/>
<protein>
    <submittedName>
        <fullName evidence="2">Uncharacterized protein</fullName>
    </submittedName>
</protein>
<accession>A0AAJ0IBB0</accession>
<evidence type="ECO:0000313" key="2">
    <source>
        <dbReference type="EMBL" id="KAK3495366.1"/>
    </source>
</evidence>
<evidence type="ECO:0000256" key="1">
    <source>
        <dbReference type="SAM" id="MobiDB-lite"/>
    </source>
</evidence>
<name>A0AAJ0IBB0_9PEZI</name>
<dbReference type="AlphaFoldDB" id="A0AAJ0IBB0"/>
<dbReference type="Proteomes" id="UP001285908">
    <property type="component" value="Unassembled WGS sequence"/>
</dbReference>
<sequence>MSHSITLSPARAELNFLLHSHAQKKKVKIIEAPHTIRSSRHRELSSHSLLVECYRCEGIITIHPKDDDKTHHALREQVQVPRESNFLPLVRAPTPYYPRREEEQQHQQQQDGKKKKGVRWTDPLERPATGKGYPVVRVRSVLKKTDVVVGGKSRKWWYLR</sequence>
<reference evidence="2 3" key="1">
    <citation type="journal article" date="2023" name="Mol. Phylogenet. Evol.">
        <title>Genome-scale phylogeny and comparative genomics of the fungal order Sordariales.</title>
        <authorList>
            <person name="Hensen N."/>
            <person name="Bonometti L."/>
            <person name="Westerberg I."/>
            <person name="Brannstrom I.O."/>
            <person name="Guillou S."/>
            <person name="Cros-Aarteil S."/>
            <person name="Calhoun S."/>
            <person name="Haridas S."/>
            <person name="Kuo A."/>
            <person name="Mondo S."/>
            <person name="Pangilinan J."/>
            <person name="Riley R."/>
            <person name="LaButti K."/>
            <person name="Andreopoulos B."/>
            <person name="Lipzen A."/>
            <person name="Chen C."/>
            <person name="Yan M."/>
            <person name="Daum C."/>
            <person name="Ng V."/>
            <person name="Clum A."/>
            <person name="Steindorff A."/>
            <person name="Ohm R.A."/>
            <person name="Martin F."/>
            <person name="Silar P."/>
            <person name="Natvig D.O."/>
            <person name="Lalanne C."/>
            <person name="Gautier V."/>
            <person name="Ament-Velasquez S.L."/>
            <person name="Kruys A."/>
            <person name="Hutchinson M.I."/>
            <person name="Powell A.J."/>
            <person name="Barry K."/>
            <person name="Miller A.N."/>
            <person name="Grigoriev I.V."/>
            <person name="Debuchy R."/>
            <person name="Gladieux P."/>
            <person name="Hiltunen Thoren M."/>
            <person name="Johannesson H."/>
        </authorList>
    </citation>
    <scope>NUCLEOTIDE SEQUENCE [LARGE SCALE GENOMIC DNA]</scope>
    <source>
        <strain evidence="2 3">FGSC 10403</strain>
    </source>
</reference>
<proteinExistence type="predicted"/>
<dbReference type="RefSeq" id="XP_062694795.1">
    <property type="nucleotide sequence ID" value="XM_062834806.1"/>
</dbReference>
<keyword evidence="3" id="KW-1185">Reference proteome</keyword>
<dbReference type="EMBL" id="JAULSX010000003">
    <property type="protein sequence ID" value="KAK3495366.1"/>
    <property type="molecule type" value="Genomic_DNA"/>
</dbReference>
<comment type="caution">
    <text evidence="2">The sequence shown here is derived from an EMBL/GenBank/DDBJ whole genome shotgun (WGS) entry which is preliminary data.</text>
</comment>
<feature type="region of interest" description="Disordered" evidence="1">
    <location>
        <begin position="84"/>
        <end position="126"/>
    </location>
</feature>
<organism evidence="2 3">
    <name type="scientific">Neurospora hispaniola</name>
    <dbReference type="NCBI Taxonomy" id="588809"/>
    <lineage>
        <taxon>Eukaryota</taxon>
        <taxon>Fungi</taxon>
        <taxon>Dikarya</taxon>
        <taxon>Ascomycota</taxon>
        <taxon>Pezizomycotina</taxon>
        <taxon>Sordariomycetes</taxon>
        <taxon>Sordariomycetidae</taxon>
        <taxon>Sordariales</taxon>
        <taxon>Sordariaceae</taxon>
        <taxon>Neurospora</taxon>
    </lineage>
</organism>